<sequence>MSDAIGETWAGTHRFHARDLVRARSVAEVQEAVRSRTGPVRALGTRHSFNDVADTAGTLVSVVDVPPEPRLSATGDVVAVGAGIRYGELAIWLEQHGRALHNMGSLPHISVAGAVATGTHGSGDRLRLLADAVRALEFVDAAGELQRVERDDPRFGGFVVGLGAYGIVTRVELAVEPSYRMRQRLHVGLDWDVLADRFDDVTAAGTSVSLFTHWGAPTVEHVLVKQRVDGSFDASVLDAVREAEAGERFDQVSWTPQDGSVGPWLERLPHFRLEETPSFGDEIQSEYFVPRAHAPAAIAAVRELAADIDPHLIITEIRTIAADDTWLGPASGRDTVAIHFTWMRHDDAVRALLPGIEAALHPFDVRPHWGKWNAFDDAGIAAAYPRLADARALYRDLDPEGVFSNAYLERLGVR</sequence>
<evidence type="ECO:0000256" key="1">
    <source>
        <dbReference type="ARBA" id="ARBA00023002"/>
    </source>
</evidence>
<accession>A0A3M8AM56</accession>
<keyword evidence="1" id="KW-0560">Oxidoreductase</keyword>
<dbReference type="PANTHER" id="PTHR43762">
    <property type="entry name" value="L-GULONOLACTONE OXIDASE"/>
    <property type="match status" value="1"/>
</dbReference>
<dbReference type="InterPro" id="IPR016169">
    <property type="entry name" value="FAD-bd_PCMH_sub2"/>
</dbReference>
<dbReference type="AlphaFoldDB" id="A0A3M8AM56"/>
<dbReference type="Gene3D" id="3.30.43.10">
    <property type="entry name" value="Uridine Diphospho-n-acetylenolpyruvylglucosamine Reductase, domain 2"/>
    <property type="match status" value="1"/>
</dbReference>
<name>A0A3M8AM56_9MICO</name>
<reference evidence="3 4" key="1">
    <citation type="submission" date="2018-10" db="EMBL/GenBank/DDBJ databases">
        <title>Isolation, diversity and antibacterial activity of antinobacteria from the wheat rhizosphere soil.</title>
        <authorList>
            <person name="Sun T."/>
        </authorList>
    </citation>
    <scope>NUCLEOTIDE SEQUENCE [LARGE SCALE GENOMIC DNA]</scope>
    <source>
        <strain evidence="3 4">SJ-23</strain>
    </source>
</reference>
<evidence type="ECO:0000313" key="3">
    <source>
        <dbReference type="EMBL" id="RNB52286.1"/>
    </source>
</evidence>
<organism evidence="3 4">
    <name type="scientific">Agromyces tardus</name>
    <dbReference type="NCBI Taxonomy" id="2583849"/>
    <lineage>
        <taxon>Bacteria</taxon>
        <taxon>Bacillati</taxon>
        <taxon>Actinomycetota</taxon>
        <taxon>Actinomycetes</taxon>
        <taxon>Micrococcales</taxon>
        <taxon>Microbacteriaceae</taxon>
        <taxon>Agromyces</taxon>
    </lineage>
</organism>
<dbReference type="SUPFAM" id="SSF56176">
    <property type="entry name" value="FAD-binding/transporter-associated domain-like"/>
    <property type="match status" value="1"/>
</dbReference>
<feature type="domain" description="FAD-binding PCMH-type" evidence="2">
    <location>
        <begin position="13"/>
        <end position="178"/>
    </location>
</feature>
<dbReference type="PROSITE" id="PS51387">
    <property type="entry name" value="FAD_PCMH"/>
    <property type="match status" value="1"/>
</dbReference>
<dbReference type="GO" id="GO:0003885">
    <property type="term" value="F:D-arabinono-1,4-lactone oxidase activity"/>
    <property type="evidence" value="ECO:0007669"/>
    <property type="project" value="InterPro"/>
</dbReference>
<dbReference type="InterPro" id="IPR006094">
    <property type="entry name" value="Oxid_FAD_bind_N"/>
</dbReference>
<dbReference type="Gene3D" id="1.10.45.10">
    <property type="entry name" value="Vanillyl-alcohol Oxidase, Chain A, domain 4"/>
    <property type="match status" value="1"/>
</dbReference>
<dbReference type="InterPro" id="IPR016167">
    <property type="entry name" value="FAD-bd_PCMH_sub1"/>
</dbReference>
<comment type="caution">
    <text evidence="3">The sequence shown here is derived from an EMBL/GenBank/DDBJ whole genome shotgun (WGS) entry which is preliminary data.</text>
</comment>
<dbReference type="EMBL" id="RHHB01000001">
    <property type="protein sequence ID" value="RNB52286.1"/>
    <property type="molecule type" value="Genomic_DNA"/>
</dbReference>
<dbReference type="InterPro" id="IPR010031">
    <property type="entry name" value="FAD_lactone_oxidase-like"/>
</dbReference>
<dbReference type="GO" id="GO:0016020">
    <property type="term" value="C:membrane"/>
    <property type="evidence" value="ECO:0007669"/>
    <property type="project" value="InterPro"/>
</dbReference>
<gene>
    <name evidence="3" type="ORF">EDM22_00800</name>
</gene>
<proteinExistence type="predicted"/>
<evidence type="ECO:0000259" key="2">
    <source>
        <dbReference type="PROSITE" id="PS51387"/>
    </source>
</evidence>
<dbReference type="Gene3D" id="3.30.70.2530">
    <property type="match status" value="1"/>
</dbReference>
<protein>
    <submittedName>
        <fullName evidence="3">FAD-binding protein</fullName>
    </submittedName>
</protein>
<dbReference type="InterPro" id="IPR016166">
    <property type="entry name" value="FAD-bd_PCMH"/>
</dbReference>
<dbReference type="Gene3D" id="3.30.465.10">
    <property type="match status" value="1"/>
</dbReference>
<dbReference type="Pfam" id="PF04030">
    <property type="entry name" value="ALO"/>
    <property type="match status" value="1"/>
</dbReference>
<dbReference type="Pfam" id="PF01565">
    <property type="entry name" value="FAD_binding_4"/>
    <property type="match status" value="1"/>
</dbReference>
<dbReference type="GO" id="GO:0071949">
    <property type="term" value="F:FAD binding"/>
    <property type="evidence" value="ECO:0007669"/>
    <property type="project" value="InterPro"/>
</dbReference>
<dbReference type="PANTHER" id="PTHR43762:SF1">
    <property type="entry name" value="D-ARABINONO-1,4-LACTONE OXIDASE"/>
    <property type="match status" value="1"/>
</dbReference>
<dbReference type="InterPro" id="IPR007173">
    <property type="entry name" value="ALO_C"/>
</dbReference>
<keyword evidence="4" id="KW-1185">Reference proteome</keyword>
<dbReference type="GO" id="GO:0080049">
    <property type="term" value="F:L-gulono-1,4-lactone dehydrogenase activity"/>
    <property type="evidence" value="ECO:0007669"/>
    <property type="project" value="TreeGrafter"/>
</dbReference>
<evidence type="ECO:0000313" key="4">
    <source>
        <dbReference type="Proteomes" id="UP000275048"/>
    </source>
</evidence>
<dbReference type="RefSeq" id="WP_122935124.1">
    <property type="nucleotide sequence ID" value="NZ_JBHSNT010000007.1"/>
</dbReference>
<dbReference type="InterPro" id="IPR036318">
    <property type="entry name" value="FAD-bd_PCMH-like_sf"/>
</dbReference>
<dbReference type="OrthoDB" id="9800184at2"/>
<dbReference type="InterPro" id="IPR016171">
    <property type="entry name" value="Vanillyl_alc_oxidase_C-sub2"/>
</dbReference>
<dbReference type="Proteomes" id="UP000275048">
    <property type="component" value="Unassembled WGS sequence"/>
</dbReference>
<dbReference type="Gene3D" id="3.30.70.2520">
    <property type="match status" value="1"/>
</dbReference>